<keyword evidence="7" id="KW-1185">Reference proteome</keyword>
<keyword evidence="1" id="KW-0805">Transcription regulation</keyword>
<dbReference type="InterPro" id="IPR041347">
    <property type="entry name" value="MftR_C"/>
</dbReference>
<evidence type="ECO:0000256" key="2">
    <source>
        <dbReference type="ARBA" id="ARBA00023125"/>
    </source>
</evidence>
<evidence type="ECO:0000256" key="3">
    <source>
        <dbReference type="ARBA" id="ARBA00023163"/>
    </source>
</evidence>
<reference evidence="6 7" key="1">
    <citation type="submission" date="2020-08" db="EMBL/GenBank/DDBJ databases">
        <title>Sequencing the genomes of 1000 actinobacteria strains.</title>
        <authorList>
            <person name="Klenk H.-P."/>
        </authorList>
    </citation>
    <scope>NUCLEOTIDE SEQUENCE [LARGE SCALE GENOMIC DNA]</scope>
    <source>
        <strain evidence="6 7">DSM 12511</strain>
    </source>
</reference>
<dbReference type="Gene3D" id="1.10.357.10">
    <property type="entry name" value="Tetracycline Repressor, domain 2"/>
    <property type="match status" value="1"/>
</dbReference>
<dbReference type="PANTHER" id="PTHR30055:SF238">
    <property type="entry name" value="MYCOFACTOCIN BIOSYNTHESIS TRANSCRIPTIONAL REGULATOR MFTR-RELATED"/>
    <property type="match status" value="1"/>
</dbReference>
<dbReference type="EMBL" id="JACHML010000001">
    <property type="protein sequence ID" value="MBB6390206.1"/>
    <property type="molecule type" value="Genomic_DNA"/>
</dbReference>
<comment type="caution">
    <text evidence="6">The sequence shown here is derived from an EMBL/GenBank/DDBJ whole genome shotgun (WGS) entry which is preliminary data.</text>
</comment>
<keyword evidence="2 4" id="KW-0238">DNA-binding</keyword>
<dbReference type="InterPro" id="IPR050109">
    <property type="entry name" value="HTH-type_TetR-like_transc_reg"/>
</dbReference>
<name>A0A7X0FNG4_9MICO</name>
<dbReference type="GO" id="GO:0000976">
    <property type="term" value="F:transcription cis-regulatory region binding"/>
    <property type="evidence" value="ECO:0007669"/>
    <property type="project" value="TreeGrafter"/>
</dbReference>
<feature type="domain" description="HTH tetR-type" evidence="5">
    <location>
        <begin position="23"/>
        <end position="83"/>
    </location>
</feature>
<proteinExistence type="predicted"/>
<sequence>MALYACCVSDLKPGVGVRAIARDAVRARISDVAVDLFDEHGFDNVTVEQIATAVGVSARSFHRYFPAKEDAVIADPTGWGELVRDQFAARPADEPIWDGLGAAYEALLATPSRDENRSKRAMRVLGSTPALRARNLEKHLLWAELLTPLVTARLEGDNRELRAETLVQASLACFDIAMNTWARTDSGQTPADYLRQAFDTLSPHA</sequence>
<dbReference type="PANTHER" id="PTHR30055">
    <property type="entry name" value="HTH-TYPE TRANSCRIPTIONAL REGULATOR RUTR"/>
    <property type="match status" value="1"/>
</dbReference>
<evidence type="ECO:0000256" key="4">
    <source>
        <dbReference type="PROSITE-ProRule" id="PRU00335"/>
    </source>
</evidence>
<dbReference type="PRINTS" id="PR00455">
    <property type="entry name" value="HTHTETR"/>
</dbReference>
<dbReference type="GO" id="GO:0003700">
    <property type="term" value="F:DNA-binding transcription factor activity"/>
    <property type="evidence" value="ECO:0007669"/>
    <property type="project" value="TreeGrafter"/>
</dbReference>
<gene>
    <name evidence="6" type="ORF">HD594_000519</name>
</gene>
<accession>A0A7X0FNG4</accession>
<dbReference type="InterPro" id="IPR023772">
    <property type="entry name" value="DNA-bd_HTH_TetR-type_CS"/>
</dbReference>
<dbReference type="InterPro" id="IPR001647">
    <property type="entry name" value="HTH_TetR"/>
</dbReference>
<protein>
    <submittedName>
        <fullName evidence="6">AcrR family transcriptional regulator</fullName>
    </submittedName>
</protein>
<dbReference type="Pfam" id="PF00440">
    <property type="entry name" value="TetR_N"/>
    <property type="match status" value="1"/>
</dbReference>
<dbReference type="Gene3D" id="1.10.10.60">
    <property type="entry name" value="Homeodomain-like"/>
    <property type="match status" value="1"/>
</dbReference>
<dbReference type="Proteomes" id="UP000537775">
    <property type="component" value="Unassembled WGS sequence"/>
</dbReference>
<evidence type="ECO:0000313" key="6">
    <source>
        <dbReference type="EMBL" id="MBB6390206.1"/>
    </source>
</evidence>
<evidence type="ECO:0000313" key="7">
    <source>
        <dbReference type="Proteomes" id="UP000537775"/>
    </source>
</evidence>
<evidence type="ECO:0000256" key="1">
    <source>
        <dbReference type="ARBA" id="ARBA00023015"/>
    </source>
</evidence>
<keyword evidence="3" id="KW-0804">Transcription</keyword>
<dbReference type="InterPro" id="IPR009057">
    <property type="entry name" value="Homeodomain-like_sf"/>
</dbReference>
<dbReference type="RefSeq" id="WP_271171279.1">
    <property type="nucleotide sequence ID" value="NZ_BAAAJR010000003.1"/>
</dbReference>
<feature type="DNA-binding region" description="H-T-H motif" evidence="4">
    <location>
        <begin position="46"/>
        <end position="65"/>
    </location>
</feature>
<dbReference type="AlphaFoldDB" id="A0A7X0FNG4"/>
<evidence type="ECO:0000259" key="5">
    <source>
        <dbReference type="PROSITE" id="PS50977"/>
    </source>
</evidence>
<dbReference type="PROSITE" id="PS50977">
    <property type="entry name" value="HTH_TETR_2"/>
    <property type="match status" value="1"/>
</dbReference>
<dbReference type="PROSITE" id="PS01081">
    <property type="entry name" value="HTH_TETR_1"/>
    <property type="match status" value="1"/>
</dbReference>
<dbReference type="Pfam" id="PF17754">
    <property type="entry name" value="TetR_C_14"/>
    <property type="match status" value="1"/>
</dbReference>
<organism evidence="6 7">
    <name type="scientific">Microbacterium thalassium</name>
    <dbReference type="NCBI Taxonomy" id="362649"/>
    <lineage>
        <taxon>Bacteria</taxon>
        <taxon>Bacillati</taxon>
        <taxon>Actinomycetota</taxon>
        <taxon>Actinomycetes</taxon>
        <taxon>Micrococcales</taxon>
        <taxon>Microbacteriaceae</taxon>
        <taxon>Microbacterium</taxon>
    </lineage>
</organism>
<dbReference type="SUPFAM" id="SSF46689">
    <property type="entry name" value="Homeodomain-like"/>
    <property type="match status" value="1"/>
</dbReference>